<feature type="chain" id="PRO_5009944449" description="Lipoprotein" evidence="1">
    <location>
        <begin position="24"/>
        <end position="201"/>
    </location>
</feature>
<sequence>MRFTWSCAALTLALLSGCVSQPAYTPKTDEQIAQEALNTTVADMKQRGASQAEIDSFIAYSKMPYEDQLRSKVSPTSTPSENMLKLIDSGLFHCELQRNSLKRFLTQEHADKTHRRLVECISKSSSVITSYYYRTYTPSSTSESVKAAVDETYLKWGSYTQSIFKSAPQYLQEQASMSLTDQLSRSQQVILRESLAQQKKK</sequence>
<evidence type="ECO:0000313" key="3">
    <source>
        <dbReference type="Proteomes" id="UP000027308"/>
    </source>
</evidence>
<feature type="signal peptide" evidence="1">
    <location>
        <begin position="1"/>
        <end position="23"/>
    </location>
</feature>
<name>A0A1N7TZB4_9PSED</name>
<dbReference type="PROSITE" id="PS51257">
    <property type="entry name" value="PROKAR_LIPOPROTEIN"/>
    <property type="match status" value="1"/>
</dbReference>
<proteinExistence type="predicted"/>
<keyword evidence="1" id="KW-0732">Signal</keyword>
<evidence type="ECO:0008006" key="4">
    <source>
        <dbReference type="Google" id="ProtNLM"/>
    </source>
</evidence>
<protein>
    <recommendedName>
        <fullName evidence="4">Lipoprotein</fullName>
    </recommendedName>
</protein>
<organism evidence="2 3">
    <name type="scientific">Pseudomonas simiae</name>
    <dbReference type="NCBI Taxonomy" id="321846"/>
    <lineage>
        <taxon>Bacteria</taxon>
        <taxon>Pseudomonadati</taxon>
        <taxon>Pseudomonadota</taxon>
        <taxon>Gammaproteobacteria</taxon>
        <taxon>Pseudomonadales</taxon>
        <taxon>Pseudomonadaceae</taxon>
        <taxon>Pseudomonas</taxon>
    </lineage>
</organism>
<reference evidence="2 3" key="1">
    <citation type="submission" date="2014-05" db="EMBL/GenBank/DDBJ databases">
        <title>Pseudomonas simiae WCS417.</title>
        <authorList>
            <person name="Berendsen R.L."/>
        </authorList>
    </citation>
    <scope>NUCLEOTIDE SEQUENCE [LARGE SCALE GENOMIC DNA]</scope>
    <source>
        <strain evidence="2 3">WCS417</strain>
    </source>
</reference>
<dbReference type="Proteomes" id="UP000027308">
    <property type="component" value="Chromosome"/>
</dbReference>
<accession>A0A1N7TZB4</accession>
<gene>
    <name evidence="2" type="ORF">PS417_07775</name>
</gene>
<dbReference type="RefSeq" id="WP_038452894.1">
    <property type="nucleotide sequence ID" value="NZ_CP007637.1"/>
</dbReference>
<dbReference type="AlphaFoldDB" id="A0A1N7TZB4"/>
<evidence type="ECO:0000256" key="1">
    <source>
        <dbReference type="SAM" id="SignalP"/>
    </source>
</evidence>
<dbReference type="EMBL" id="CP007637">
    <property type="protein sequence ID" value="AIB35477.1"/>
    <property type="molecule type" value="Genomic_DNA"/>
</dbReference>
<dbReference type="OrthoDB" id="9946956at2"/>
<evidence type="ECO:0000313" key="2">
    <source>
        <dbReference type="EMBL" id="AIB35477.1"/>
    </source>
</evidence>